<dbReference type="RefSeq" id="WP_354600709.1">
    <property type="nucleotide sequence ID" value="NZ_JBEWZI010000007.1"/>
</dbReference>
<evidence type="ECO:0000313" key="1">
    <source>
        <dbReference type="EMBL" id="MET7014250.1"/>
    </source>
</evidence>
<gene>
    <name evidence="1" type="ORF">ABXR19_08605</name>
</gene>
<protein>
    <submittedName>
        <fullName evidence="1">Uncharacterized protein</fullName>
    </submittedName>
</protein>
<dbReference type="EMBL" id="JBEWZI010000007">
    <property type="protein sequence ID" value="MET7014250.1"/>
    <property type="molecule type" value="Genomic_DNA"/>
</dbReference>
<keyword evidence="2" id="KW-1185">Reference proteome</keyword>
<reference evidence="1 2" key="1">
    <citation type="submission" date="2024-07" db="EMBL/GenBank/DDBJ databases">
        <title>Uliginosibacterium flavum JJ3220;KACC:17644.</title>
        <authorList>
            <person name="Kim M.K."/>
        </authorList>
    </citation>
    <scope>NUCLEOTIDE SEQUENCE [LARGE SCALE GENOMIC DNA]</scope>
    <source>
        <strain evidence="1 2">KACC:17644</strain>
    </source>
</reference>
<evidence type="ECO:0000313" key="2">
    <source>
        <dbReference type="Proteomes" id="UP001549691"/>
    </source>
</evidence>
<name>A0ABV2TL17_9RHOO</name>
<comment type="caution">
    <text evidence="1">The sequence shown here is derived from an EMBL/GenBank/DDBJ whole genome shotgun (WGS) entry which is preliminary data.</text>
</comment>
<proteinExistence type="predicted"/>
<organism evidence="1 2">
    <name type="scientific">Uliginosibacterium flavum</name>
    <dbReference type="NCBI Taxonomy" id="1396831"/>
    <lineage>
        <taxon>Bacteria</taxon>
        <taxon>Pseudomonadati</taxon>
        <taxon>Pseudomonadota</taxon>
        <taxon>Betaproteobacteria</taxon>
        <taxon>Rhodocyclales</taxon>
        <taxon>Zoogloeaceae</taxon>
        <taxon>Uliginosibacterium</taxon>
    </lineage>
</organism>
<dbReference type="Proteomes" id="UP001549691">
    <property type="component" value="Unassembled WGS sequence"/>
</dbReference>
<accession>A0ABV2TL17</accession>
<sequence>MDKIFRIVFQGGLREGLDPALVRQQATARLKANPAQAERIFSGERVLLKQNLDAAQAKAYQSALAQLGMLVTLEEMSPAAPAAALSAPPRIEAPKPAELCQFQRTHINLARAEALLNGTDPTQLAPTIAAPMPVAAQPRRSVPRAAVEPRTPNDDWMHESGFVSLERAQKRLADAAAQFSQPAEMPAHAARQSLPEGAPSTVIIIPPAPATRPAQIFSSQFQCRHCGTEHQIESHLQLNITTMPAGERAVS</sequence>